<dbReference type="EMBL" id="CP011801">
    <property type="protein sequence ID" value="ALA60782.1"/>
    <property type="molecule type" value="Genomic_DNA"/>
</dbReference>
<dbReference type="InterPro" id="IPR005804">
    <property type="entry name" value="FA_desaturase_dom"/>
</dbReference>
<sequence length="354" mass="40025">MQVDDERDGSRPGAGDYHSLRIMLEEAGLFKKQPWYYFQKTSVTLSLLVMAMLLVVALKNTGLHLLGAALMAFAFMQVGLLAHDAGHHAIFARKTSNRMLGLLLGNLCLGISNSWWIYEHNRHHRYANRIGLDPDLTNPVVVFVEEQALSRRGLLRFIARFQAVLFLPLLMLESVSLRVKSIGFLIDRRPASAPIEGVLIAGHFIVYLGFVLSVLDRWDAGWFVMTHQALFGVYAGSVFALNHMGRPVLSADRATDFLRHQVVASRNLRSHPVTDFIYGGANYQIEHHLFPSMARNKLKAAKKFVRAFCQEKRIEYRETSVSEGYREVFAYLHTIGATLSGKQPGGALWRRMNR</sequence>
<dbReference type="KEGG" id="nmv:NITMOv2_4407"/>
<organism evidence="3 4">
    <name type="scientific">Nitrospira moscoviensis</name>
    <dbReference type="NCBI Taxonomy" id="42253"/>
    <lineage>
        <taxon>Bacteria</taxon>
        <taxon>Pseudomonadati</taxon>
        <taxon>Nitrospirota</taxon>
        <taxon>Nitrospiria</taxon>
        <taxon>Nitrospirales</taxon>
        <taxon>Nitrospiraceae</taxon>
        <taxon>Nitrospira</taxon>
    </lineage>
</organism>
<feature type="transmembrane region" description="Helical" evidence="1">
    <location>
        <begin position="64"/>
        <end position="86"/>
    </location>
</feature>
<keyword evidence="1" id="KW-1133">Transmembrane helix</keyword>
<dbReference type="PANTHER" id="PTHR19353:SF19">
    <property type="entry name" value="DELTA(5) FATTY ACID DESATURASE C-RELATED"/>
    <property type="match status" value="1"/>
</dbReference>
<dbReference type="OrthoDB" id="9792534at2"/>
<dbReference type="GO" id="GO:0016020">
    <property type="term" value="C:membrane"/>
    <property type="evidence" value="ECO:0007669"/>
    <property type="project" value="TreeGrafter"/>
</dbReference>
<dbReference type="PANTHER" id="PTHR19353">
    <property type="entry name" value="FATTY ACID DESATURASE 2"/>
    <property type="match status" value="1"/>
</dbReference>
<dbReference type="AlphaFoldDB" id="A0A0K2GJH5"/>
<dbReference type="GO" id="GO:0016717">
    <property type="term" value="F:oxidoreductase activity, acting on paired donors, with oxidation of a pair of donors resulting in the reduction of molecular oxygen to two molecules of water"/>
    <property type="evidence" value="ECO:0007669"/>
    <property type="project" value="TreeGrafter"/>
</dbReference>
<dbReference type="Proteomes" id="UP000069205">
    <property type="component" value="Chromosome"/>
</dbReference>
<dbReference type="Pfam" id="PF00487">
    <property type="entry name" value="FA_desaturase"/>
    <property type="match status" value="1"/>
</dbReference>
<keyword evidence="1" id="KW-0472">Membrane</keyword>
<protein>
    <submittedName>
        <fullName evidence="3">Fatty acid desaturase</fullName>
    </submittedName>
</protein>
<dbReference type="STRING" id="42253.NITMOv2_4407"/>
<proteinExistence type="predicted"/>
<dbReference type="RefSeq" id="WP_053381583.1">
    <property type="nucleotide sequence ID" value="NZ_CP011801.1"/>
</dbReference>
<evidence type="ECO:0000313" key="4">
    <source>
        <dbReference type="Proteomes" id="UP000069205"/>
    </source>
</evidence>
<evidence type="ECO:0000256" key="1">
    <source>
        <dbReference type="SAM" id="Phobius"/>
    </source>
</evidence>
<dbReference type="PIRSF" id="PIRSF015921">
    <property type="entry name" value="FA_sphinglp_des"/>
    <property type="match status" value="1"/>
</dbReference>
<feature type="transmembrane region" description="Helical" evidence="1">
    <location>
        <begin position="193"/>
        <end position="215"/>
    </location>
</feature>
<feature type="domain" description="Fatty acid desaturase" evidence="2">
    <location>
        <begin position="65"/>
        <end position="319"/>
    </location>
</feature>
<keyword evidence="1" id="KW-0812">Transmembrane</keyword>
<name>A0A0K2GJH5_NITMO</name>
<feature type="transmembrane region" description="Helical" evidence="1">
    <location>
        <begin position="41"/>
        <end position="58"/>
    </location>
</feature>
<accession>A0A0K2GJH5</accession>
<keyword evidence="4" id="KW-1185">Reference proteome</keyword>
<dbReference type="PATRIC" id="fig|42253.5.peg.4348"/>
<feature type="transmembrane region" description="Helical" evidence="1">
    <location>
        <begin position="221"/>
        <end position="241"/>
    </location>
</feature>
<dbReference type="CDD" id="cd03506">
    <property type="entry name" value="Delta6-FADS-like"/>
    <property type="match status" value="1"/>
</dbReference>
<feature type="transmembrane region" description="Helical" evidence="1">
    <location>
        <begin position="98"/>
        <end position="118"/>
    </location>
</feature>
<dbReference type="GO" id="GO:0008610">
    <property type="term" value="P:lipid biosynthetic process"/>
    <property type="evidence" value="ECO:0007669"/>
    <property type="project" value="UniProtKB-ARBA"/>
</dbReference>
<dbReference type="InterPro" id="IPR012171">
    <property type="entry name" value="Fatty_acid_desaturase"/>
</dbReference>
<evidence type="ECO:0000313" key="3">
    <source>
        <dbReference type="EMBL" id="ALA60782.1"/>
    </source>
</evidence>
<reference evidence="3 4" key="1">
    <citation type="journal article" date="2015" name="Proc. Natl. Acad. Sci. U.S.A.">
        <title>Expanded metabolic versatility of ubiquitous nitrite-oxidizing bacteria from the genus Nitrospira.</title>
        <authorList>
            <person name="Koch H."/>
            <person name="Lucker S."/>
            <person name="Albertsen M."/>
            <person name="Kitzinger K."/>
            <person name="Herbold C."/>
            <person name="Spieck E."/>
            <person name="Nielsen P.H."/>
            <person name="Wagner M."/>
            <person name="Daims H."/>
        </authorList>
    </citation>
    <scope>NUCLEOTIDE SEQUENCE [LARGE SCALE GENOMIC DNA]</scope>
    <source>
        <strain evidence="3 4">NSP M-1</strain>
    </source>
</reference>
<evidence type="ECO:0000259" key="2">
    <source>
        <dbReference type="Pfam" id="PF00487"/>
    </source>
</evidence>
<gene>
    <name evidence="3" type="ORF">NITMOv2_4407</name>
</gene>